<dbReference type="EMBL" id="FRFD01000004">
    <property type="protein sequence ID" value="SHO47758.1"/>
    <property type="molecule type" value="Genomic_DNA"/>
</dbReference>
<evidence type="ECO:0000313" key="2">
    <source>
        <dbReference type="Proteomes" id="UP000184612"/>
    </source>
</evidence>
<accession>A0A1M7Y5I1</accession>
<keyword evidence="2" id="KW-1185">Reference proteome</keyword>
<dbReference type="AlphaFoldDB" id="A0A1M7Y5I1"/>
<organism evidence="1 2">
    <name type="scientific">Anaerocolumna xylanovorans DSM 12503</name>
    <dbReference type="NCBI Taxonomy" id="1121345"/>
    <lineage>
        <taxon>Bacteria</taxon>
        <taxon>Bacillati</taxon>
        <taxon>Bacillota</taxon>
        <taxon>Clostridia</taxon>
        <taxon>Lachnospirales</taxon>
        <taxon>Lachnospiraceae</taxon>
        <taxon>Anaerocolumna</taxon>
    </lineage>
</organism>
<dbReference type="STRING" id="1121345.SAMN02745217_01648"/>
<reference evidence="1 2" key="1">
    <citation type="submission" date="2016-12" db="EMBL/GenBank/DDBJ databases">
        <authorList>
            <person name="Song W.-J."/>
            <person name="Kurnit D.M."/>
        </authorList>
    </citation>
    <scope>NUCLEOTIDE SEQUENCE [LARGE SCALE GENOMIC DNA]</scope>
    <source>
        <strain evidence="1 2">DSM 12503</strain>
    </source>
</reference>
<protein>
    <submittedName>
        <fullName evidence="1">Uncharacterized protein</fullName>
    </submittedName>
</protein>
<sequence length="77" mass="9008">MILYLCRTTEVVCWNYRANTSVVFALVYIENGGLKWIIIKLLDNGKKTASDRNADWERYITWSGRRDLARLKNNPSL</sequence>
<dbReference type="Proteomes" id="UP000184612">
    <property type="component" value="Unassembled WGS sequence"/>
</dbReference>
<proteinExistence type="predicted"/>
<name>A0A1M7Y5I1_9FIRM</name>
<evidence type="ECO:0000313" key="1">
    <source>
        <dbReference type="EMBL" id="SHO47758.1"/>
    </source>
</evidence>
<gene>
    <name evidence="1" type="ORF">SAMN02745217_01648</name>
</gene>